<dbReference type="SUPFAM" id="SSF46589">
    <property type="entry name" value="tRNA-binding arm"/>
    <property type="match status" value="1"/>
</dbReference>
<dbReference type="PIRSF" id="PIRSF001529">
    <property type="entry name" value="Ser-tRNA-synth_IIa"/>
    <property type="match status" value="1"/>
</dbReference>
<accession>A0AA38MHC5</accession>
<keyword evidence="1" id="KW-0067">ATP-binding</keyword>
<dbReference type="GO" id="GO:0004828">
    <property type="term" value="F:serine-tRNA ligase activity"/>
    <property type="evidence" value="ECO:0007669"/>
    <property type="project" value="InterPro"/>
</dbReference>
<keyword evidence="3" id="KW-1185">Reference proteome</keyword>
<proteinExistence type="predicted"/>
<dbReference type="Proteomes" id="UP001168821">
    <property type="component" value="Unassembled WGS sequence"/>
</dbReference>
<evidence type="ECO:0000313" key="2">
    <source>
        <dbReference type="EMBL" id="KAJ3657290.1"/>
    </source>
</evidence>
<organism evidence="2 3">
    <name type="scientific">Zophobas morio</name>
    <dbReference type="NCBI Taxonomy" id="2755281"/>
    <lineage>
        <taxon>Eukaryota</taxon>
        <taxon>Metazoa</taxon>
        <taxon>Ecdysozoa</taxon>
        <taxon>Arthropoda</taxon>
        <taxon>Hexapoda</taxon>
        <taxon>Insecta</taxon>
        <taxon>Pterygota</taxon>
        <taxon>Neoptera</taxon>
        <taxon>Endopterygota</taxon>
        <taxon>Coleoptera</taxon>
        <taxon>Polyphaga</taxon>
        <taxon>Cucujiformia</taxon>
        <taxon>Tenebrionidae</taxon>
        <taxon>Zophobas</taxon>
    </lineage>
</organism>
<protein>
    <recommendedName>
        <fullName evidence="4">Serine--tRNA ligase, mitochondrial</fullName>
    </recommendedName>
</protein>
<evidence type="ECO:0008006" key="4">
    <source>
        <dbReference type="Google" id="ProtNLM"/>
    </source>
</evidence>
<dbReference type="Gene3D" id="3.30.930.10">
    <property type="entry name" value="Bira Bifunctional Protein, Domain 2"/>
    <property type="match status" value="1"/>
</dbReference>
<reference evidence="2" key="1">
    <citation type="journal article" date="2023" name="G3 (Bethesda)">
        <title>Whole genome assemblies of Zophobas morio and Tenebrio molitor.</title>
        <authorList>
            <person name="Kaur S."/>
            <person name="Stinson S.A."/>
            <person name="diCenzo G.C."/>
        </authorList>
    </citation>
    <scope>NUCLEOTIDE SEQUENCE</scope>
    <source>
        <strain evidence="2">QUZm001</strain>
    </source>
</reference>
<name>A0AA38MHC5_9CUCU</name>
<dbReference type="SUPFAM" id="SSF55681">
    <property type="entry name" value="Class II aaRS and biotin synthetases"/>
    <property type="match status" value="1"/>
</dbReference>
<gene>
    <name evidence="2" type="ORF">Zmor_009106</name>
</gene>
<evidence type="ECO:0000256" key="1">
    <source>
        <dbReference type="PIRSR" id="PIRSR001529-2"/>
    </source>
</evidence>
<evidence type="ECO:0000313" key="3">
    <source>
        <dbReference type="Proteomes" id="UP001168821"/>
    </source>
</evidence>
<dbReference type="GO" id="GO:0006434">
    <property type="term" value="P:seryl-tRNA aminoacylation"/>
    <property type="evidence" value="ECO:0007669"/>
    <property type="project" value="InterPro"/>
</dbReference>
<dbReference type="EMBL" id="JALNTZ010000003">
    <property type="protein sequence ID" value="KAJ3657290.1"/>
    <property type="molecule type" value="Genomic_DNA"/>
</dbReference>
<comment type="caution">
    <text evidence="2">The sequence shown here is derived from an EMBL/GenBank/DDBJ whole genome shotgun (WGS) entry which is preliminary data.</text>
</comment>
<dbReference type="GO" id="GO:0005524">
    <property type="term" value="F:ATP binding"/>
    <property type="evidence" value="ECO:0007669"/>
    <property type="project" value="UniProtKB-KW"/>
</dbReference>
<keyword evidence="1" id="KW-0547">Nucleotide-binding</keyword>
<dbReference type="AlphaFoldDB" id="A0AA38MHC5"/>
<sequence length="436" mass="49640">MAAVRVLKTVIKRRFSSALYITGDKAQSNYVVLTPHIDFDEQIKRKDDLVKSIKARKLNIDLDKIEKRWAFFKMLDDHKTVLEVTRNEINVVIGKLKQEPQKNAADIEKLQLHVKLVKDDLKNIKDYSYGIDENANLGVLSLPNLLHPQTPINNTVTCHEFLDQPKRVDKSHVDVAKSLNLIVYVNPTCCFLKSDAALLEFSLTNYFQENLLKMGFTQFSNADFARSVVVDGCGDRKIFTLEGSNDELNRLHLVGGGSLHSFMAYFAKHSLQAAALPLKFFSLGRKYVSGDTGSDLFNLSQNSVARVFVAFEDDRQMDETLHALTQQIIQLYEPLGYHFKLVYVPASDLEKGESLRVSVQMLSNFLQKYVEVGSLGVYDDYLSKRLLFTCMVNKERRFLKIISGEVLNVQRFLACAIENNCLLEKPLIPDVLKKYL</sequence>
<dbReference type="InterPro" id="IPR010978">
    <property type="entry name" value="tRNA-bd_arm"/>
</dbReference>
<dbReference type="InterPro" id="IPR045864">
    <property type="entry name" value="aa-tRNA-synth_II/BPL/LPL"/>
</dbReference>
<dbReference type="PANTHER" id="PTHR11778">
    <property type="entry name" value="SERYL-TRNA SYNTHETASE"/>
    <property type="match status" value="1"/>
</dbReference>
<feature type="binding site" evidence="1">
    <location>
        <begin position="371"/>
        <end position="374"/>
    </location>
    <ligand>
        <name>ATP</name>
        <dbReference type="ChEBI" id="CHEBI:30616"/>
    </ligand>
</feature>
<dbReference type="InterPro" id="IPR002317">
    <property type="entry name" value="Ser-tRNA-ligase_type_1"/>
</dbReference>